<feature type="non-terminal residue" evidence="2">
    <location>
        <position position="56"/>
    </location>
</feature>
<proteinExistence type="predicted"/>
<evidence type="ECO:0000256" key="1">
    <source>
        <dbReference type="SAM" id="MobiDB-lite"/>
    </source>
</evidence>
<accession>A0A2P5D1F1</accession>
<feature type="compositionally biased region" description="Basic and acidic residues" evidence="1">
    <location>
        <begin position="23"/>
        <end position="35"/>
    </location>
</feature>
<feature type="region of interest" description="Disordered" evidence="1">
    <location>
        <begin position="1"/>
        <end position="56"/>
    </location>
</feature>
<evidence type="ECO:0000313" key="2">
    <source>
        <dbReference type="EMBL" id="PON67119.1"/>
    </source>
</evidence>
<reference evidence="3" key="1">
    <citation type="submission" date="2016-06" db="EMBL/GenBank/DDBJ databases">
        <title>Parallel loss of symbiosis genes in relatives of nitrogen-fixing non-legume Parasponia.</title>
        <authorList>
            <person name="Van Velzen R."/>
            <person name="Holmer R."/>
            <person name="Bu F."/>
            <person name="Rutten L."/>
            <person name="Van Zeijl A."/>
            <person name="Liu W."/>
            <person name="Santuari L."/>
            <person name="Cao Q."/>
            <person name="Sharma T."/>
            <person name="Shen D."/>
            <person name="Roswanjaya Y."/>
            <person name="Wardhani T."/>
            <person name="Kalhor M.S."/>
            <person name="Jansen J."/>
            <person name="Van den Hoogen J."/>
            <person name="Gungor B."/>
            <person name="Hartog M."/>
            <person name="Hontelez J."/>
            <person name="Verver J."/>
            <person name="Yang W.-C."/>
            <person name="Schijlen E."/>
            <person name="Repin R."/>
            <person name="Schilthuizen M."/>
            <person name="Schranz E."/>
            <person name="Heidstra R."/>
            <person name="Miyata K."/>
            <person name="Fedorova E."/>
            <person name="Kohlen W."/>
            <person name="Bisseling T."/>
            <person name="Smit S."/>
            <person name="Geurts R."/>
        </authorList>
    </citation>
    <scope>NUCLEOTIDE SEQUENCE [LARGE SCALE GENOMIC DNA]</scope>
    <source>
        <strain evidence="3">cv. WU1-14</strain>
    </source>
</reference>
<protein>
    <submittedName>
        <fullName evidence="2">Uncharacterized protein</fullName>
    </submittedName>
</protein>
<gene>
    <name evidence="2" type="ORF">PanWU01x14_105160</name>
</gene>
<name>A0A2P5D1F1_PARAD</name>
<evidence type="ECO:0000313" key="3">
    <source>
        <dbReference type="Proteomes" id="UP000237105"/>
    </source>
</evidence>
<dbReference type="EMBL" id="JXTB01000074">
    <property type="protein sequence ID" value="PON67119.1"/>
    <property type="molecule type" value="Genomic_DNA"/>
</dbReference>
<organism evidence="2 3">
    <name type="scientific">Parasponia andersonii</name>
    <name type="common">Sponia andersonii</name>
    <dbReference type="NCBI Taxonomy" id="3476"/>
    <lineage>
        <taxon>Eukaryota</taxon>
        <taxon>Viridiplantae</taxon>
        <taxon>Streptophyta</taxon>
        <taxon>Embryophyta</taxon>
        <taxon>Tracheophyta</taxon>
        <taxon>Spermatophyta</taxon>
        <taxon>Magnoliopsida</taxon>
        <taxon>eudicotyledons</taxon>
        <taxon>Gunneridae</taxon>
        <taxon>Pentapetalae</taxon>
        <taxon>rosids</taxon>
        <taxon>fabids</taxon>
        <taxon>Rosales</taxon>
        <taxon>Cannabaceae</taxon>
        <taxon>Parasponia</taxon>
    </lineage>
</organism>
<comment type="caution">
    <text evidence="2">The sequence shown here is derived from an EMBL/GenBank/DDBJ whole genome shotgun (WGS) entry which is preliminary data.</text>
</comment>
<dbReference type="AlphaFoldDB" id="A0A2P5D1F1"/>
<keyword evidence="3" id="KW-1185">Reference proteome</keyword>
<sequence>MQFSKDHHLNSLTRNEFPTPKRVRLEHGKQHEAHDYYNQSIRTTEEKSRRSKHMNS</sequence>
<dbReference type="Proteomes" id="UP000237105">
    <property type="component" value="Unassembled WGS sequence"/>
</dbReference>